<dbReference type="InterPro" id="IPR011335">
    <property type="entry name" value="Restrct_endonuc-II-like"/>
</dbReference>
<dbReference type="EMBL" id="JF432059">
    <property type="protein sequence ID" value="ADZ31424.1"/>
    <property type="molecule type" value="Genomic_DNA"/>
</dbReference>
<organism evidence="1">
    <name type="scientific">Stutzerimonas stutzeri</name>
    <name type="common">Pseudomonas stutzeri</name>
    <dbReference type="NCBI Taxonomy" id="316"/>
    <lineage>
        <taxon>Bacteria</taxon>
        <taxon>Pseudomonadati</taxon>
        <taxon>Pseudomonadota</taxon>
        <taxon>Gammaproteobacteria</taxon>
        <taxon>Pseudomonadales</taxon>
        <taxon>Pseudomonadaceae</taxon>
        <taxon>Stutzerimonas</taxon>
    </lineage>
</organism>
<dbReference type="REBASE" id="4803">
    <property type="entry name" value="PsuNI"/>
</dbReference>
<name>F1KM49_STUST</name>
<reference evidence="1" key="1">
    <citation type="submission" date="2011-02" db="EMBL/GenBank/DDBJ databases">
        <title>PsuNI RM system.</title>
        <authorList>
            <person name="Hingorani K."/>
            <person name="Bitinaite J."/>
        </authorList>
    </citation>
    <scope>NUCLEOTIDE SEQUENCE</scope>
    <source>
        <strain evidence="1">1660</strain>
    </source>
</reference>
<gene>
    <name evidence="1" type="primary">psuNIR</name>
</gene>
<dbReference type="SUPFAM" id="SSF52980">
    <property type="entry name" value="Restriction endonuclease-like"/>
    <property type="match status" value="1"/>
</dbReference>
<dbReference type="Pfam" id="PF07832">
    <property type="entry name" value="Bse634I"/>
    <property type="match status" value="1"/>
</dbReference>
<proteinExistence type="predicted"/>
<protein>
    <submittedName>
        <fullName evidence="1">PsuNI</fullName>
    </submittedName>
</protein>
<accession>F1KM49</accession>
<sequence>MPYSFDHSEVCHNCPFGSCFEDRRDNPVRNRDTKFRFRQTAAMSCTFADFIPGTDSDPIPQRSFEEYLKKFTSNAMLAGETLFGGEFNVKGAAIAKVEGDVFELLEAAALWNATAAWNRLMDSGSWGASVFTCPQSAVPTPTRKIAVVTLPRGYDATKLFRDEIRSSIRAHEEALHLRGLSLGLSSPDIVGVRLPCPLPEELGCFMEPIENLGEENRVKLEEAYKLLEGKIEATGFLFAIAVKRTIRSDRLYQPLFEANVLKYLIEVVLKGAAFRFYAHFNSFEGADVEGHYKAASLISLARGGTPTKAIDVLHLAESPLASAQAVLNDFPLFHL</sequence>
<dbReference type="CDD" id="cd22360">
    <property type="entry name" value="SgrAI-like"/>
    <property type="match status" value="1"/>
</dbReference>
<evidence type="ECO:0000313" key="1">
    <source>
        <dbReference type="EMBL" id="ADZ31424.1"/>
    </source>
</evidence>
<dbReference type="AlphaFoldDB" id="F1KM49"/>
<dbReference type="InterPro" id="IPR012415">
    <property type="entry name" value="Restrct_endonuc_II_Cfr10I"/>
</dbReference>
<dbReference type="Gene3D" id="3.40.91.10">
    <property type="match status" value="1"/>
</dbReference>